<evidence type="ECO:0000256" key="6">
    <source>
        <dbReference type="PIRSR" id="PIRSR002419-1"/>
    </source>
</evidence>
<evidence type="ECO:0000256" key="2">
    <source>
        <dbReference type="ARBA" id="ARBA00006840"/>
    </source>
</evidence>
<dbReference type="CDD" id="cd03127">
    <property type="entry name" value="tetraspanin_LEL"/>
    <property type="match status" value="1"/>
</dbReference>
<keyword evidence="3 7" id="KW-0812">Transmembrane</keyword>
<dbReference type="PANTHER" id="PTHR19282">
    <property type="entry name" value="TETRASPANIN"/>
    <property type="match status" value="1"/>
</dbReference>
<dbReference type="PANTHER" id="PTHR19282:SF521">
    <property type="entry name" value="IP01817P-RELATED"/>
    <property type="match status" value="1"/>
</dbReference>
<evidence type="ECO:0000256" key="5">
    <source>
        <dbReference type="ARBA" id="ARBA00023136"/>
    </source>
</evidence>
<dbReference type="Pfam" id="PF00335">
    <property type="entry name" value="Tetraspanin"/>
    <property type="match status" value="1"/>
</dbReference>
<dbReference type="SUPFAM" id="SSF48652">
    <property type="entry name" value="Tetraspanin"/>
    <property type="match status" value="1"/>
</dbReference>
<evidence type="ECO:0000256" key="1">
    <source>
        <dbReference type="ARBA" id="ARBA00004141"/>
    </source>
</evidence>
<dbReference type="Gene3D" id="1.10.1450.10">
    <property type="entry name" value="Tetraspanin"/>
    <property type="match status" value="1"/>
</dbReference>
<evidence type="ECO:0000313" key="9">
    <source>
        <dbReference type="Proteomes" id="UP000789524"/>
    </source>
</evidence>
<comment type="similarity">
    <text evidence="2 7">Belongs to the tetraspanin (TM4SF) family.</text>
</comment>
<comment type="subcellular location">
    <subcellularLocation>
        <location evidence="1 7">Membrane</location>
        <topology evidence="1 7">Multi-pass membrane protein</topology>
    </subcellularLocation>
</comment>
<evidence type="ECO:0000256" key="4">
    <source>
        <dbReference type="ARBA" id="ARBA00022989"/>
    </source>
</evidence>
<feature type="transmembrane region" description="Helical" evidence="7">
    <location>
        <begin position="50"/>
        <end position="74"/>
    </location>
</feature>
<keyword evidence="5 7" id="KW-0472">Membrane</keyword>
<feature type="disulfide bond" evidence="6">
    <location>
        <begin position="144"/>
        <end position="161"/>
    </location>
</feature>
<organism evidence="8 9">
    <name type="scientific">Danaus chrysippus</name>
    <name type="common">African queen</name>
    <dbReference type="NCBI Taxonomy" id="151541"/>
    <lineage>
        <taxon>Eukaryota</taxon>
        <taxon>Metazoa</taxon>
        <taxon>Ecdysozoa</taxon>
        <taxon>Arthropoda</taxon>
        <taxon>Hexapoda</taxon>
        <taxon>Insecta</taxon>
        <taxon>Pterygota</taxon>
        <taxon>Neoptera</taxon>
        <taxon>Endopterygota</taxon>
        <taxon>Lepidoptera</taxon>
        <taxon>Glossata</taxon>
        <taxon>Ditrysia</taxon>
        <taxon>Papilionoidea</taxon>
        <taxon>Nymphalidae</taxon>
        <taxon>Danainae</taxon>
        <taxon>Danaini</taxon>
        <taxon>Danaina</taxon>
        <taxon>Danaus</taxon>
        <taxon>Anosia</taxon>
    </lineage>
</organism>
<keyword evidence="9" id="KW-1185">Reference proteome</keyword>
<evidence type="ECO:0000256" key="3">
    <source>
        <dbReference type="ARBA" id="ARBA00022692"/>
    </source>
</evidence>
<name>A0A8J2W894_9NEOP</name>
<dbReference type="PROSITE" id="PS00421">
    <property type="entry name" value="TM4_1"/>
    <property type="match status" value="1"/>
</dbReference>
<dbReference type="InterPro" id="IPR018503">
    <property type="entry name" value="Tetraspanin_CS"/>
</dbReference>
<feature type="transmembrane region" description="Helical" evidence="7">
    <location>
        <begin position="201"/>
        <end position="226"/>
    </location>
</feature>
<protein>
    <recommendedName>
        <fullName evidence="7">Tetraspanin</fullName>
    </recommendedName>
</protein>
<dbReference type="AlphaFoldDB" id="A0A8J2W894"/>
<dbReference type="OrthoDB" id="71600at2759"/>
<comment type="caution">
    <text evidence="8">The sequence shown here is derived from an EMBL/GenBank/DDBJ whole genome shotgun (WGS) entry which is preliminary data.</text>
</comment>
<dbReference type="PRINTS" id="PR00259">
    <property type="entry name" value="TMFOUR"/>
</dbReference>
<dbReference type="GO" id="GO:0005886">
    <property type="term" value="C:plasma membrane"/>
    <property type="evidence" value="ECO:0007669"/>
    <property type="project" value="TreeGrafter"/>
</dbReference>
<keyword evidence="6" id="KW-1015">Disulfide bond</keyword>
<dbReference type="Proteomes" id="UP000789524">
    <property type="component" value="Unassembled WGS sequence"/>
</dbReference>
<dbReference type="EMBL" id="CAKASE010000083">
    <property type="protein sequence ID" value="CAG9585775.1"/>
    <property type="molecule type" value="Genomic_DNA"/>
</dbReference>
<reference evidence="8" key="1">
    <citation type="submission" date="2021-09" db="EMBL/GenBank/DDBJ databases">
        <authorList>
            <person name="Martin H S."/>
        </authorList>
    </citation>
    <scope>NUCLEOTIDE SEQUENCE</scope>
</reference>
<evidence type="ECO:0000313" key="8">
    <source>
        <dbReference type="EMBL" id="CAG9585775.1"/>
    </source>
</evidence>
<sequence>MGCGSGFVKYVLFFFNLVVALFGLAVIGIGVAVLLNWSVIREELNGHLSVAPWLFIVIGAVMFVIAFFGCCGAIRESHCMVVTYAIFLLVIIIVQVILAVLLFTNGDTIKDGLVKTMNTLYNKGTTDAASRTVFNNLEQQLQCCGKNGPSDYGLLELPMSCCSHVGTLGKVLGNSCTLVDANTEGCSARVADLFEKWSKPIAGVSIGIACVEVVGALFSLCLANSIRNMDRRSRY</sequence>
<dbReference type="InterPro" id="IPR018499">
    <property type="entry name" value="Tetraspanin/Peripherin"/>
</dbReference>
<feature type="transmembrane region" description="Helical" evidence="7">
    <location>
        <begin position="12"/>
        <end position="38"/>
    </location>
</feature>
<dbReference type="PIRSF" id="PIRSF002419">
    <property type="entry name" value="Tetraspanin"/>
    <property type="match status" value="1"/>
</dbReference>
<feature type="transmembrane region" description="Helical" evidence="7">
    <location>
        <begin position="81"/>
        <end position="103"/>
    </location>
</feature>
<keyword evidence="4 7" id="KW-1133">Transmembrane helix</keyword>
<accession>A0A8J2W894</accession>
<gene>
    <name evidence="8" type="ORF">DCHRY22_LOCUS16118</name>
</gene>
<evidence type="ECO:0000256" key="7">
    <source>
        <dbReference type="RuleBase" id="RU361218"/>
    </source>
</evidence>
<dbReference type="InterPro" id="IPR000301">
    <property type="entry name" value="Tetraspanin_animals"/>
</dbReference>
<proteinExistence type="inferred from homology"/>
<dbReference type="InterPro" id="IPR008952">
    <property type="entry name" value="Tetraspanin_EC2_sf"/>
</dbReference>